<dbReference type="GO" id="GO:0034453">
    <property type="term" value="P:microtubule anchoring"/>
    <property type="evidence" value="ECO:0007669"/>
    <property type="project" value="InterPro"/>
</dbReference>
<keyword evidence="2" id="KW-0206">Cytoskeleton</keyword>
<evidence type="ECO:0000256" key="2">
    <source>
        <dbReference type="ARBA" id="ARBA00023212"/>
    </source>
</evidence>
<dbReference type="InterPro" id="IPR018993">
    <property type="entry name" value="FOP_dimerisation-dom_N"/>
</dbReference>
<sequence>IATVAKLKAALKETLARGGALGQVRACLQAEVFATLDDLGKPRPAASHETLLMNELIREYLQFHQYNSSTSVFLAEFSQPEIPLDRDFLAKELHVVEDPCSRSMTILVHSGMLLKTLTGLLWQVISCVQICFIRSGVFDLVNYGQTSS</sequence>
<dbReference type="Gene3D" id="1.20.960.40">
    <property type="match status" value="1"/>
</dbReference>
<dbReference type="GO" id="GO:0031514">
    <property type="term" value="C:motile cilium"/>
    <property type="evidence" value="ECO:0007669"/>
    <property type="project" value="TreeGrafter"/>
</dbReference>
<dbReference type="AlphaFoldDB" id="A0A8C5SJ02"/>
<feature type="domain" description="FGFR1 oncogene partner (FOP) N-terminal dimerisation" evidence="3">
    <location>
        <begin position="49"/>
        <end position="107"/>
    </location>
</feature>
<dbReference type="Pfam" id="PF09398">
    <property type="entry name" value="FOP_dimer"/>
    <property type="match status" value="1"/>
</dbReference>
<dbReference type="GO" id="GO:0060271">
    <property type="term" value="P:cilium assembly"/>
    <property type="evidence" value="ECO:0007669"/>
    <property type="project" value="TreeGrafter"/>
</dbReference>
<dbReference type="GeneTree" id="ENSGT00390000007773"/>
<reference evidence="4" key="1">
    <citation type="submission" date="2025-08" db="UniProtKB">
        <authorList>
            <consortium name="Ensembl"/>
        </authorList>
    </citation>
    <scope>IDENTIFICATION</scope>
</reference>
<organism evidence="4 5">
    <name type="scientific">Laticauda laticaudata</name>
    <name type="common">Blue-ringed sea krait</name>
    <name type="synonym">Blue-lipped sea krait</name>
    <dbReference type="NCBI Taxonomy" id="8630"/>
    <lineage>
        <taxon>Eukaryota</taxon>
        <taxon>Metazoa</taxon>
        <taxon>Chordata</taxon>
        <taxon>Craniata</taxon>
        <taxon>Vertebrata</taxon>
        <taxon>Euteleostomi</taxon>
        <taxon>Lepidosauria</taxon>
        <taxon>Squamata</taxon>
        <taxon>Bifurcata</taxon>
        <taxon>Unidentata</taxon>
        <taxon>Episquamata</taxon>
        <taxon>Toxicofera</taxon>
        <taxon>Serpentes</taxon>
        <taxon>Colubroidea</taxon>
        <taxon>Elapidae</taxon>
        <taxon>Laticaudinae</taxon>
        <taxon>Laticauda</taxon>
    </lineage>
</organism>
<protein>
    <recommendedName>
        <fullName evidence="3">FGFR1 oncogene partner (FOP) N-terminal dimerisation domain-containing protein</fullName>
    </recommendedName>
</protein>
<evidence type="ECO:0000259" key="3">
    <source>
        <dbReference type="Pfam" id="PF09398"/>
    </source>
</evidence>
<keyword evidence="5" id="KW-1185">Reference proteome</keyword>
<evidence type="ECO:0000313" key="5">
    <source>
        <dbReference type="Proteomes" id="UP000694406"/>
    </source>
</evidence>
<dbReference type="PANTHER" id="PTHR15431">
    <property type="entry name" value="FGFR1 ONCOGENE PARTNER/LISH DOMAIN-CONTAINING PROTEIN"/>
    <property type="match status" value="1"/>
</dbReference>
<dbReference type="GO" id="GO:0036064">
    <property type="term" value="C:ciliary basal body"/>
    <property type="evidence" value="ECO:0007669"/>
    <property type="project" value="TreeGrafter"/>
</dbReference>
<dbReference type="PANTHER" id="PTHR15431:SF19">
    <property type="entry name" value="CENTROSOMAL PROTEIN 20-RELATED"/>
    <property type="match status" value="1"/>
</dbReference>
<dbReference type="Proteomes" id="UP000694406">
    <property type="component" value="Unplaced"/>
</dbReference>
<reference evidence="4" key="2">
    <citation type="submission" date="2025-09" db="UniProtKB">
        <authorList>
            <consortium name="Ensembl"/>
        </authorList>
    </citation>
    <scope>IDENTIFICATION</scope>
</reference>
<keyword evidence="1" id="KW-0963">Cytoplasm</keyword>
<dbReference type="Ensembl" id="ENSLLTT00000019852.1">
    <property type="protein sequence ID" value="ENSLLTP00000019146.1"/>
    <property type="gene ID" value="ENSLLTG00000014427.1"/>
</dbReference>
<evidence type="ECO:0000313" key="4">
    <source>
        <dbReference type="Ensembl" id="ENSLLTP00000019146.1"/>
    </source>
</evidence>
<evidence type="ECO:0000256" key="1">
    <source>
        <dbReference type="ARBA" id="ARBA00022490"/>
    </source>
</evidence>
<dbReference type="GO" id="GO:0005813">
    <property type="term" value="C:centrosome"/>
    <property type="evidence" value="ECO:0007669"/>
    <property type="project" value="TreeGrafter"/>
</dbReference>
<proteinExistence type="predicted"/>
<accession>A0A8C5SJ02</accession>
<name>A0A8C5SJ02_LATLA</name>